<reference evidence="2 3" key="1">
    <citation type="submission" date="2019-02" db="EMBL/GenBank/DDBJ databases">
        <authorList>
            <consortium name="Pathogen Informatics"/>
        </authorList>
    </citation>
    <scope>NUCLEOTIDE SEQUENCE [LARGE SCALE GENOMIC DNA]</scope>
    <source>
        <strain evidence="2 3">3012STDY6756503</strain>
    </source>
</reference>
<sequence>MSRGGSVVRPAGPAPEGWPDAGASSALSGAAERGELARLVDPASPLVPILDAAGCRFLRPLHAHVIGRPGTGRDTMVRALRERLRLTATGPADGAGADADADLWVLVLAGPPRHADHDLLRSAPADRTLVVLGKADTHPDWDTAVAVARRWSTRLGTPVHVVSQLLACADLDDRMFTALTELAAAGAEMPSMAGRFLVGRPGSAERAVREALLRRIDAFGVDTALSLLAEGSDAADAASLNRTLHALSGVHDLAGPIGERVALVRRRREDEIRAELERAAARGLDRDGAERLLATGGVA</sequence>
<evidence type="ECO:0000313" key="2">
    <source>
        <dbReference type="EMBL" id="VFA89297.1"/>
    </source>
</evidence>
<dbReference type="RefSeq" id="WP_247601398.1">
    <property type="nucleotide sequence ID" value="NZ_CAACYD010000007.1"/>
</dbReference>
<protein>
    <submittedName>
        <fullName evidence="2">Uncharacterized protein</fullName>
    </submittedName>
</protein>
<feature type="region of interest" description="Disordered" evidence="1">
    <location>
        <begin position="1"/>
        <end position="26"/>
    </location>
</feature>
<organism evidence="2 3">
    <name type="scientific">Gordonia paraffinivorans</name>
    <dbReference type="NCBI Taxonomy" id="175628"/>
    <lineage>
        <taxon>Bacteria</taxon>
        <taxon>Bacillati</taxon>
        <taxon>Actinomycetota</taxon>
        <taxon>Actinomycetes</taxon>
        <taxon>Mycobacteriales</taxon>
        <taxon>Gordoniaceae</taxon>
        <taxon>Gordonia</taxon>
    </lineage>
</organism>
<dbReference type="Proteomes" id="UP000360750">
    <property type="component" value="Unassembled WGS sequence"/>
</dbReference>
<dbReference type="GeneID" id="60750849"/>
<proteinExistence type="predicted"/>
<evidence type="ECO:0000256" key="1">
    <source>
        <dbReference type="SAM" id="MobiDB-lite"/>
    </source>
</evidence>
<evidence type="ECO:0000313" key="3">
    <source>
        <dbReference type="Proteomes" id="UP000360750"/>
    </source>
</evidence>
<name>A0ABD7V4S8_9ACTN</name>
<comment type="caution">
    <text evidence="2">The sequence shown here is derived from an EMBL/GenBank/DDBJ whole genome shotgun (WGS) entry which is preliminary data.</text>
</comment>
<dbReference type="EMBL" id="CAACYD010000007">
    <property type="protein sequence ID" value="VFA89297.1"/>
    <property type="molecule type" value="Genomic_DNA"/>
</dbReference>
<accession>A0ABD7V4S8</accession>
<dbReference type="AlphaFoldDB" id="A0ABD7V4S8"/>
<gene>
    <name evidence="2" type="ORF">NCTC8139_02859</name>
</gene>